<dbReference type="AlphaFoldDB" id="A0A8T0E779"/>
<keyword evidence="4" id="KW-0175">Coiled coil</keyword>
<dbReference type="GO" id="GO:0005739">
    <property type="term" value="C:mitochondrion"/>
    <property type="evidence" value="ECO:0007669"/>
    <property type="project" value="TreeGrafter"/>
</dbReference>
<dbReference type="OrthoDB" id="6408908at2759"/>
<dbReference type="PANTHER" id="PTHR21377:SF1">
    <property type="entry name" value="PROTEIN FAM210A"/>
    <property type="match status" value="1"/>
</dbReference>
<evidence type="ECO:0000256" key="4">
    <source>
        <dbReference type="ARBA" id="ARBA00023054"/>
    </source>
</evidence>
<gene>
    <name evidence="8" type="ORF">HNY73_019795</name>
</gene>
<dbReference type="InterPro" id="IPR009688">
    <property type="entry name" value="FAM210A/B-like_dom"/>
</dbReference>
<keyword evidence="2 6" id="KW-0812">Transmembrane</keyword>
<sequence>MQRLRVSTLSRYAFSLQYSMKDTCVSEYLQIYGRYGFTRAVTRSYKTSGCLPYYIQTASFHNPSSVICKRYKHEASNQDKSSEESSQLAEEPPEKLSLFQRYKKMLKEYWYVLIPVHMVTSAFWFGGFFYAAKSGIDIIPILEYLNLPEVLIEPLRSSSLGNIAVASALYKLATPARYMVTVGGTTFAVKFLTKRGLIRPVPTKAEIKTLIQNKLKKDNIESEK</sequence>
<comment type="caution">
    <text evidence="8">The sequence shown here is derived from an EMBL/GenBank/DDBJ whole genome shotgun (WGS) entry which is preliminary data.</text>
</comment>
<feature type="transmembrane region" description="Helical" evidence="6">
    <location>
        <begin position="109"/>
        <end position="132"/>
    </location>
</feature>
<evidence type="ECO:0000256" key="2">
    <source>
        <dbReference type="ARBA" id="ARBA00022692"/>
    </source>
</evidence>
<evidence type="ECO:0000313" key="8">
    <source>
        <dbReference type="EMBL" id="KAF8766762.1"/>
    </source>
</evidence>
<proteinExistence type="predicted"/>
<reference evidence="8" key="1">
    <citation type="journal article" date="2020" name="bioRxiv">
        <title>Chromosome-level reference genome of the European wasp spider Argiope bruennichi: a resource for studies on range expansion and evolutionary adaptation.</title>
        <authorList>
            <person name="Sheffer M.M."/>
            <person name="Hoppe A."/>
            <person name="Krehenwinkel H."/>
            <person name="Uhl G."/>
            <person name="Kuss A.W."/>
            <person name="Jensen L."/>
            <person name="Jensen C."/>
            <person name="Gillespie R.G."/>
            <person name="Hoff K.J."/>
            <person name="Prost S."/>
        </authorList>
    </citation>
    <scope>NUCLEOTIDE SEQUENCE</scope>
</reference>
<keyword evidence="3 6" id="KW-1133">Transmembrane helix</keyword>
<comment type="subcellular location">
    <subcellularLocation>
        <location evidence="1">Membrane</location>
        <topology evidence="1">Single-pass membrane protein</topology>
    </subcellularLocation>
</comment>
<evidence type="ECO:0000256" key="1">
    <source>
        <dbReference type="ARBA" id="ARBA00004167"/>
    </source>
</evidence>
<evidence type="ECO:0000256" key="3">
    <source>
        <dbReference type="ARBA" id="ARBA00022989"/>
    </source>
</evidence>
<reference evidence="8" key="2">
    <citation type="submission" date="2020-06" db="EMBL/GenBank/DDBJ databases">
        <authorList>
            <person name="Sheffer M."/>
        </authorList>
    </citation>
    <scope>NUCLEOTIDE SEQUENCE</scope>
</reference>
<dbReference type="GO" id="GO:0016020">
    <property type="term" value="C:membrane"/>
    <property type="evidence" value="ECO:0007669"/>
    <property type="project" value="UniProtKB-SubCell"/>
</dbReference>
<organism evidence="8 9">
    <name type="scientific">Argiope bruennichi</name>
    <name type="common">Wasp spider</name>
    <name type="synonym">Aranea bruennichi</name>
    <dbReference type="NCBI Taxonomy" id="94029"/>
    <lineage>
        <taxon>Eukaryota</taxon>
        <taxon>Metazoa</taxon>
        <taxon>Ecdysozoa</taxon>
        <taxon>Arthropoda</taxon>
        <taxon>Chelicerata</taxon>
        <taxon>Arachnida</taxon>
        <taxon>Araneae</taxon>
        <taxon>Araneomorphae</taxon>
        <taxon>Entelegynae</taxon>
        <taxon>Araneoidea</taxon>
        <taxon>Araneidae</taxon>
        <taxon>Argiope</taxon>
    </lineage>
</organism>
<evidence type="ECO:0000256" key="5">
    <source>
        <dbReference type="ARBA" id="ARBA00023136"/>
    </source>
</evidence>
<keyword evidence="5 6" id="KW-0472">Membrane</keyword>
<dbReference type="Pfam" id="PF06916">
    <property type="entry name" value="FAM210A-B_dom"/>
    <property type="match status" value="1"/>
</dbReference>
<name>A0A8T0E779_ARGBR</name>
<accession>A0A8T0E779</accession>
<evidence type="ECO:0000313" key="9">
    <source>
        <dbReference type="Proteomes" id="UP000807504"/>
    </source>
</evidence>
<dbReference type="EMBL" id="JABXBU010002230">
    <property type="protein sequence ID" value="KAF8766762.1"/>
    <property type="molecule type" value="Genomic_DNA"/>
</dbReference>
<dbReference type="OMA" id="KMLKEYW"/>
<evidence type="ECO:0000259" key="7">
    <source>
        <dbReference type="Pfam" id="PF06916"/>
    </source>
</evidence>
<feature type="domain" description="DUF1279" evidence="7">
    <location>
        <begin position="100"/>
        <end position="186"/>
    </location>
</feature>
<protein>
    <submittedName>
        <fullName evidence="8">Protein FAM210A like protein</fullName>
    </submittedName>
</protein>
<dbReference type="PANTHER" id="PTHR21377">
    <property type="entry name" value="PROTEIN FAM210B, MITOCHONDRIAL"/>
    <property type="match status" value="1"/>
</dbReference>
<dbReference type="Proteomes" id="UP000807504">
    <property type="component" value="Unassembled WGS sequence"/>
</dbReference>
<dbReference type="InterPro" id="IPR045866">
    <property type="entry name" value="FAM210A/B-like"/>
</dbReference>
<evidence type="ECO:0000256" key="6">
    <source>
        <dbReference type="SAM" id="Phobius"/>
    </source>
</evidence>
<keyword evidence="9" id="KW-1185">Reference proteome</keyword>